<sequence>MRDASGVPEPAPSPEPTAIPALLDHVVIAGPDLAALVAWFRDLTGVAAEPGGVHPTGTANALVAVTVDGARGPRYLELIGPDPARDAGVEPTRFGIDRLTAPRVVTYAIHPDGIERVAADARARGEDPGLVADLSRRTPDGALLEWRLTHPRGDRPDVPFLIDWGSTPNPGTTIGPAVELVSFTQWAEDAAATTAARDALGLPPGSLAALGAGTADGYELRVRHADGGVVVI</sequence>
<protein>
    <recommendedName>
        <fullName evidence="1">Glyoxalase-like domain-containing protein</fullName>
    </recommendedName>
</protein>
<evidence type="ECO:0000259" key="1">
    <source>
        <dbReference type="Pfam" id="PF13468"/>
    </source>
</evidence>
<evidence type="ECO:0000313" key="2">
    <source>
        <dbReference type="EMBL" id="OUE09468.1"/>
    </source>
</evidence>
<dbReference type="Pfam" id="PF13468">
    <property type="entry name" value="Glyoxalase_3"/>
    <property type="match status" value="1"/>
</dbReference>
<feature type="domain" description="Glyoxalase-like" evidence="1">
    <location>
        <begin position="23"/>
        <end position="197"/>
    </location>
</feature>
<dbReference type="AlphaFoldDB" id="A0A251XWC4"/>
<dbReference type="Gene3D" id="3.10.180.10">
    <property type="entry name" value="2,3-Dihydroxybiphenyl 1,2-Dioxygenase, domain 1"/>
    <property type="match status" value="1"/>
</dbReference>
<dbReference type="EMBL" id="MDHJ01000001">
    <property type="protein sequence ID" value="OUE09468.1"/>
    <property type="molecule type" value="Genomic_DNA"/>
</dbReference>
<dbReference type="SUPFAM" id="SSF54593">
    <property type="entry name" value="Glyoxalase/Bleomycin resistance protein/Dihydroxybiphenyl dioxygenase"/>
    <property type="match status" value="1"/>
</dbReference>
<gene>
    <name evidence="2" type="ORF">CMsap09_11030</name>
</gene>
<name>A0A251XWC4_9MICO</name>
<organism evidence="2 3">
    <name type="scientific">Clavibacter michiganensis</name>
    <dbReference type="NCBI Taxonomy" id="28447"/>
    <lineage>
        <taxon>Bacteria</taxon>
        <taxon>Bacillati</taxon>
        <taxon>Actinomycetota</taxon>
        <taxon>Actinomycetes</taxon>
        <taxon>Micrococcales</taxon>
        <taxon>Microbacteriaceae</taxon>
        <taxon>Clavibacter</taxon>
    </lineage>
</organism>
<dbReference type="InterPro" id="IPR025870">
    <property type="entry name" value="Glyoxalase-like_dom"/>
</dbReference>
<dbReference type="Proteomes" id="UP000195106">
    <property type="component" value="Unassembled WGS sequence"/>
</dbReference>
<comment type="caution">
    <text evidence="2">The sequence shown here is derived from an EMBL/GenBank/DDBJ whole genome shotgun (WGS) entry which is preliminary data.</text>
</comment>
<accession>A0A251XWC4</accession>
<evidence type="ECO:0000313" key="3">
    <source>
        <dbReference type="Proteomes" id="UP000195106"/>
    </source>
</evidence>
<proteinExistence type="predicted"/>
<reference evidence="2 3" key="1">
    <citation type="submission" date="2016-08" db="EMBL/GenBank/DDBJ databases">
        <title>Genome sequence of Clavibacter michiganensis spp. strain CASJ009.</title>
        <authorList>
            <person name="Thapa S.P."/>
            <person name="Coaker G."/>
        </authorList>
    </citation>
    <scope>NUCLEOTIDE SEQUENCE [LARGE SCALE GENOMIC DNA]</scope>
    <source>
        <strain evidence="2">CASJ009</strain>
    </source>
</reference>
<dbReference type="InterPro" id="IPR029068">
    <property type="entry name" value="Glyas_Bleomycin-R_OHBP_Dase"/>
</dbReference>